<feature type="chain" id="PRO_5013770165" evidence="1">
    <location>
        <begin position="21"/>
        <end position="249"/>
    </location>
</feature>
<reference evidence="3" key="1">
    <citation type="submission" date="2017-10" db="EMBL/GenBank/DDBJ databases">
        <title>Completed PacBio SMRT sequence of Methylosinus trichosporium OB3b reveals presence of a third large plasmid.</title>
        <authorList>
            <person name="Charles T.C."/>
            <person name="Lynch M.D.J."/>
            <person name="Heil J.R."/>
            <person name="Cheng J."/>
        </authorList>
    </citation>
    <scope>NUCLEOTIDE SEQUENCE [LARGE SCALE GENOMIC DNA]</scope>
    <source>
        <strain evidence="3">OB3b</strain>
    </source>
</reference>
<feature type="signal peptide" evidence="1">
    <location>
        <begin position="1"/>
        <end position="20"/>
    </location>
</feature>
<sequence>MKKTICVVAGLMISASTVLAATKTLRRTIDETQLQGYVATPPAGWAQNKFTYGAATPIGSASPAVYAISNQIVLRTPSTPSIPLPTVPPPPVGVTLISLSRSSAMIKENLPDAVQITASDCILSYNEAHNLCPNLYTLARPAAALPGGLLFMMLKPVRRGTSFVSKYFLYVFDPSADGVARWLYIESGIADSSMIQMFVDEYETYSSNDVGKHEEIKLPGQTFQVADPNWYLFERQSPTIMKVYQIAPK</sequence>
<name>A0A2D2CX06_METT3</name>
<dbReference type="RefSeq" id="WP_003610702.1">
    <property type="nucleotide sequence ID" value="NZ_ADVE02000001.1"/>
</dbReference>
<dbReference type="KEGG" id="mtw:CQW49_04830"/>
<protein>
    <submittedName>
        <fullName evidence="2">Uncharacterized protein</fullName>
    </submittedName>
</protein>
<dbReference type="AlphaFoldDB" id="A0A2D2CX06"/>
<dbReference type="EMBL" id="CP023737">
    <property type="protein sequence ID" value="ATQ67292.1"/>
    <property type="molecule type" value="Genomic_DNA"/>
</dbReference>
<gene>
    <name evidence="2" type="ORF">CQW49_04830</name>
</gene>
<organism evidence="2 3">
    <name type="scientific">Methylosinus trichosporium (strain ATCC 35070 / NCIMB 11131 / UNIQEM 75 / OB3b)</name>
    <dbReference type="NCBI Taxonomy" id="595536"/>
    <lineage>
        <taxon>Bacteria</taxon>
        <taxon>Pseudomonadati</taxon>
        <taxon>Pseudomonadota</taxon>
        <taxon>Alphaproteobacteria</taxon>
        <taxon>Hyphomicrobiales</taxon>
        <taxon>Methylocystaceae</taxon>
        <taxon>Methylosinus</taxon>
    </lineage>
</organism>
<evidence type="ECO:0000256" key="1">
    <source>
        <dbReference type="SAM" id="SignalP"/>
    </source>
</evidence>
<accession>A0A2D2CX06</accession>
<keyword evidence="1" id="KW-0732">Signal</keyword>
<evidence type="ECO:0000313" key="3">
    <source>
        <dbReference type="Proteomes" id="UP000230709"/>
    </source>
</evidence>
<proteinExistence type="predicted"/>
<evidence type="ECO:0000313" key="2">
    <source>
        <dbReference type="EMBL" id="ATQ67292.1"/>
    </source>
</evidence>
<dbReference type="Proteomes" id="UP000230709">
    <property type="component" value="Chromosome"/>
</dbReference>
<dbReference type="STRING" id="595536.GCA_000178815_04194"/>
<keyword evidence="3" id="KW-1185">Reference proteome</keyword>